<dbReference type="AlphaFoldDB" id="A0A553NB01"/>
<keyword evidence="3" id="KW-1185">Reference proteome</keyword>
<dbReference type="GO" id="GO:0060294">
    <property type="term" value="P:cilium movement involved in cell motility"/>
    <property type="evidence" value="ECO:0007669"/>
    <property type="project" value="TreeGrafter"/>
</dbReference>
<dbReference type="Pfam" id="PF12774">
    <property type="entry name" value="AAA_6"/>
    <property type="match status" value="1"/>
</dbReference>
<dbReference type="Gene3D" id="3.40.50.300">
    <property type="entry name" value="P-loop containing nucleotide triphosphate hydrolases"/>
    <property type="match status" value="1"/>
</dbReference>
<dbReference type="GO" id="GO:0008569">
    <property type="term" value="F:minus-end-directed microtubule motor activity"/>
    <property type="evidence" value="ECO:0007669"/>
    <property type="project" value="TreeGrafter"/>
</dbReference>
<organism evidence="2 3">
    <name type="scientific">Tigriopus californicus</name>
    <name type="common">Marine copepod</name>
    <dbReference type="NCBI Taxonomy" id="6832"/>
    <lineage>
        <taxon>Eukaryota</taxon>
        <taxon>Metazoa</taxon>
        <taxon>Ecdysozoa</taxon>
        <taxon>Arthropoda</taxon>
        <taxon>Crustacea</taxon>
        <taxon>Multicrustacea</taxon>
        <taxon>Hexanauplia</taxon>
        <taxon>Copepoda</taxon>
        <taxon>Harpacticoida</taxon>
        <taxon>Harpacticidae</taxon>
        <taxon>Tigriopus</taxon>
    </lineage>
</organism>
<dbReference type="PANTHER" id="PTHR10676">
    <property type="entry name" value="DYNEIN HEAVY CHAIN FAMILY PROTEIN"/>
    <property type="match status" value="1"/>
</dbReference>
<dbReference type="SUPFAM" id="SSF52540">
    <property type="entry name" value="P-loop containing nucleoside triphosphate hydrolases"/>
    <property type="match status" value="1"/>
</dbReference>
<dbReference type="GO" id="GO:0005524">
    <property type="term" value="F:ATP binding"/>
    <property type="evidence" value="ECO:0007669"/>
    <property type="project" value="InterPro"/>
</dbReference>
<evidence type="ECO:0000259" key="1">
    <source>
        <dbReference type="Pfam" id="PF12774"/>
    </source>
</evidence>
<name>A0A553NB01_TIGCA</name>
<dbReference type="GO" id="GO:0030286">
    <property type="term" value="C:dynein complex"/>
    <property type="evidence" value="ECO:0007669"/>
    <property type="project" value="InterPro"/>
</dbReference>
<dbReference type="GO" id="GO:0051959">
    <property type="term" value="F:dynein light intermediate chain binding"/>
    <property type="evidence" value="ECO:0007669"/>
    <property type="project" value="InterPro"/>
</dbReference>
<reference evidence="2 3" key="1">
    <citation type="journal article" date="2018" name="Nat. Ecol. Evol.">
        <title>Genomic signatures of mitonuclear coevolution across populations of Tigriopus californicus.</title>
        <authorList>
            <person name="Barreto F.S."/>
            <person name="Watson E.T."/>
            <person name="Lima T.G."/>
            <person name="Willett C.S."/>
            <person name="Edmands S."/>
            <person name="Li W."/>
            <person name="Burton R.S."/>
        </authorList>
    </citation>
    <scope>NUCLEOTIDE SEQUENCE [LARGE SCALE GENOMIC DNA]</scope>
    <source>
        <strain evidence="2 3">San Diego</strain>
    </source>
</reference>
<dbReference type="InterPro" id="IPR026983">
    <property type="entry name" value="DHC"/>
</dbReference>
<dbReference type="InterPro" id="IPR035699">
    <property type="entry name" value="AAA_6"/>
</dbReference>
<dbReference type="Proteomes" id="UP000318571">
    <property type="component" value="Chromosome 10"/>
</dbReference>
<dbReference type="Gene3D" id="1.20.58.1120">
    <property type="match status" value="1"/>
</dbReference>
<dbReference type="STRING" id="6832.A0A553NB01"/>
<gene>
    <name evidence="2" type="ORF">TCAL_10980</name>
</gene>
<dbReference type="GO" id="GO:0097729">
    <property type="term" value="C:9+2 motile cilium"/>
    <property type="evidence" value="ECO:0007669"/>
    <property type="project" value="TreeGrafter"/>
</dbReference>
<accession>A0A553NB01</accession>
<dbReference type="PANTHER" id="PTHR10676:SF396">
    <property type="entry name" value="DYNEIN AXONEMAL HEAVY CHAIN 1"/>
    <property type="match status" value="1"/>
</dbReference>
<dbReference type="GO" id="GO:0045505">
    <property type="term" value="F:dynein intermediate chain binding"/>
    <property type="evidence" value="ECO:0007669"/>
    <property type="project" value="InterPro"/>
</dbReference>
<sequence length="252" mass="28667">MLVQNMSWNTSVIELESHNARGENDFQWRTKIRHYYSDDSLWMELLNEKLTYCFEFLGDLVFPLTSEAFHRSTFSLLYFFNHKSSPLVGGQPAVGKTTLIRHAAALLGQPLFIRTMTRETGLHMLQTYLDVAIAVGVWFCFKSVDRVGMDVLSTLTRDLMHLESNHRYKESNAFFTFTSNLTGLNGQYMPQTFRVRCMLPKFCGNTERSNASGSKMGGKEQPLVELGGKIKLLCLNSVSSDLFAWSNPNSMS</sequence>
<dbReference type="EMBL" id="VCGU01000458">
    <property type="protein sequence ID" value="TRY62595.1"/>
    <property type="molecule type" value="Genomic_DNA"/>
</dbReference>
<comment type="caution">
    <text evidence="2">The sequence shown here is derived from an EMBL/GenBank/DDBJ whole genome shotgun (WGS) entry which is preliminary data.</text>
</comment>
<feature type="non-terminal residue" evidence="2">
    <location>
        <position position="252"/>
    </location>
</feature>
<evidence type="ECO:0000313" key="2">
    <source>
        <dbReference type="EMBL" id="TRY62595.1"/>
    </source>
</evidence>
<proteinExistence type="predicted"/>
<feature type="domain" description="Dynein heavy chain hydrolytic ATP-binding dynein motor region" evidence="1">
    <location>
        <begin position="63"/>
        <end position="175"/>
    </location>
</feature>
<evidence type="ECO:0000313" key="3">
    <source>
        <dbReference type="Proteomes" id="UP000318571"/>
    </source>
</evidence>
<dbReference type="InterPro" id="IPR027417">
    <property type="entry name" value="P-loop_NTPase"/>
</dbReference>
<protein>
    <recommendedName>
        <fullName evidence="1">Dynein heavy chain hydrolytic ATP-binding dynein motor region domain-containing protein</fullName>
    </recommendedName>
</protein>